<evidence type="ECO:0000256" key="1">
    <source>
        <dbReference type="ARBA" id="ARBA00004141"/>
    </source>
</evidence>
<dbReference type="SUPFAM" id="SSF103481">
    <property type="entry name" value="Multidrug resistance efflux transporter EmrE"/>
    <property type="match status" value="1"/>
</dbReference>
<evidence type="ECO:0000256" key="5">
    <source>
        <dbReference type="ARBA" id="ARBA00023136"/>
    </source>
</evidence>
<name>A0AAW1BWD8_CROAD</name>
<dbReference type="PANTHER" id="PTHR12570">
    <property type="match status" value="1"/>
</dbReference>
<evidence type="ECO:0000313" key="8">
    <source>
        <dbReference type="EMBL" id="KAK9406445.1"/>
    </source>
</evidence>
<gene>
    <name evidence="8" type="ORF">NXF25_005219</name>
</gene>
<protein>
    <submittedName>
        <fullName evidence="8">Magnesium transporter NIPA4</fullName>
    </submittedName>
</protein>
<dbReference type="Pfam" id="PF05653">
    <property type="entry name" value="Mg_trans_NIPA"/>
    <property type="match status" value="1"/>
</dbReference>
<evidence type="ECO:0000256" key="4">
    <source>
        <dbReference type="ARBA" id="ARBA00022989"/>
    </source>
</evidence>
<keyword evidence="3 7" id="KW-0812">Transmembrane</keyword>
<sequence length="531" mass="58814">MVENPYLFILESFSIHLMTDRSSLTLDVLTPMVQYETFVTERAREEAASKRRGRRGAAWRNQLGQVRLHFLPGGNFQAPRSERERRRRTEANRRGHQARISSRLQIPPAASPARLPSRNVLIFSPAKAHMELPEPLWVNRSCAGGSLITLACLNHHAVCQIIKNVSSPVSPHTNLNLSSNWMVQVEEKYGFYIGLALAIFSSFLIGTSVILKKKGLRRLVEKGGTRAGDGGHGYLRDWLWWAGLVTMGGGEAANFAAYAFAAATIVTPLGALSVLISAILSSYLLGERLNLLGKLGCMLSIVGSTVLVIHAPEEEEITTLGELFSKLKEPGFLVYASILLIISLVLICFLAPRYGRTNILIYLSICSVIGAFSVSSVKGLGIAIKSFFTHQPVLQNPLTWILVFILVASITTQINYLNKALDIFNTSMVFPIYYVLFTTIVITTSVILFKEWVTMSVLDIIGTVCGFLTIILGVFLLHAFKDMDVSLKNLPQTIQTSKEPQAIKDDKNTLIELDNPDTKDHNKSKVFMIFS</sequence>
<dbReference type="GO" id="GO:0016020">
    <property type="term" value="C:membrane"/>
    <property type="evidence" value="ECO:0007669"/>
    <property type="project" value="UniProtKB-SubCell"/>
</dbReference>
<feature type="transmembrane region" description="Helical" evidence="7">
    <location>
        <begin position="292"/>
        <end position="312"/>
    </location>
</feature>
<feature type="transmembrane region" description="Helical" evidence="7">
    <location>
        <begin position="265"/>
        <end position="285"/>
    </location>
</feature>
<keyword evidence="9" id="KW-1185">Reference proteome</keyword>
<dbReference type="InterPro" id="IPR008521">
    <property type="entry name" value="Mg_trans_NIPA"/>
</dbReference>
<comment type="similarity">
    <text evidence="2">Belongs to the NIPA family.</text>
</comment>
<proteinExistence type="inferred from homology"/>
<accession>A0AAW1BWD8</accession>
<organism evidence="8 9">
    <name type="scientific">Crotalus adamanteus</name>
    <name type="common">Eastern diamondback rattlesnake</name>
    <dbReference type="NCBI Taxonomy" id="8729"/>
    <lineage>
        <taxon>Eukaryota</taxon>
        <taxon>Metazoa</taxon>
        <taxon>Chordata</taxon>
        <taxon>Craniata</taxon>
        <taxon>Vertebrata</taxon>
        <taxon>Euteleostomi</taxon>
        <taxon>Lepidosauria</taxon>
        <taxon>Squamata</taxon>
        <taxon>Bifurcata</taxon>
        <taxon>Unidentata</taxon>
        <taxon>Episquamata</taxon>
        <taxon>Toxicofera</taxon>
        <taxon>Serpentes</taxon>
        <taxon>Colubroidea</taxon>
        <taxon>Viperidae</taxon>
        <taxon>Crotalinae</taxon>
        <taxon>Crotalus</taxon>
    </lineage>
</organism>
<feature type="transmembrane region" description="Helical" evidence="7">
    <location>
        <begin position="359"/>
        <end position="377"/>
    </location>
</feature>
<dbReference type="AlphaFoldDB" id="A0AAW1BWD8"/>
<dbReference type="PANTHER" id="PTHR12570:SF7">
    <property type="entry name" value="MAGNESIUM TRANSPORTER NIPA4"/>
    <property type="match status" value="1"/>
</dbReference>
<comment type="caution">
    <text evidence="8">The sequence shown here is derived from an EMBL/GenBank/DDBJ whole genome shotgun (WGS) entry which is preliminary data.</text>
</comment>
<feature type="transmembrane region" description="Helical" evidence="7">
    <location>
        <begin position="189"/>
        <end position="211"/>
    </location>
</feature>
<evidence type="ECO:0000256" key="6">
    <source>
        <dbReference type="SAM" id="MobiDB-lite"/>
    </source>
</evidence>
<dbReference type="GO" id="GO:0015095">
    <property type="term" value="F:magnesium ion transmembrane transporter activity"/>
    <property type="evidence" value="ECO:0007669"/>
    <property type="project" value="InterPro"/>
</dbReference>
<keyword evidence="5 7" id="KW-0472">Membrane</keyword>
<feature type="transmembrane region" description="Helical" evidence="7">
    <location>
        <begin position="460"/>
        <end position="480"/>
    </location>
</feature>
<dbReference type="Proteomes" id="UP001474421">
    <property type="component" value="Unassembled WGS sequence"/>
</dbReference>
<feature type="transmembrane region" description="Helical" evidence="7">
    <location>
        <begin position="238"/>
        <end position="259"/>
    </location>
</feature>
<feature type="transmembrane region" description="Helical" evidence="7">
    <location>
        <begin position="429"/>
        <end position="448"/>
    </location>
</feature>
<feature type="region of interest" description="Disordered" evidence="6">
    <location>
        <begin position="71"/>
        <end position="100"/>
    </location>
</feature>
<dbReference type="EMBL" id="JAOTOJ010000002">
    <property type="protein sequence ID" value="KAK9406445.1"/>
    <property type="molecule type" value="Genomic_DNA"/>
</dbReference>
<evidence type="ECO:0000313" key="9">
    <source>
        <dbReference type="Proteomes" id="UP001474421"/>
    </source>
</evidence>
<dbReference type="InterPro" id="IPR037185">
    <property type="entry name" value="EmrE-like"/>
</dbReference>
<comment type="subcellular location">
    <subcellularLocation>
        <location evidence="1">Membrane</location>
        <topology evidence="1">Multi-pass membrane protein</topology>
    </subcellularLocation>
</comment>
<evidence type="ECO:0000256" key="2">
    <source>
        <dbReference type="ARBA" id="ARBA00007230"/>
    </source>
</evidence>
<reference evidence="8 9" key="1">
    <citation type="journal article" date="2024" name="Proc. Natl. Acad. Sci. U.S.A.">
        <title>The genetic regulatory architecture and epigenomic basis for age-related changes in rattlesnake venom.</title>
        <authorList>
            <person name="Hogan M.P."/>
            <person name="Holding M.L."/>
            <person name="Nystrom G.S."/>
            <person name="Colston T.J."/>
            <person name="Bartlett D.A."/>
            <person name="Mason A.J."/>
            <person name="Ellsworth S.A."/>
            <person name="Rautsaw R.M."/>
            <person name="Lawrence K.C."/>
            <person name="Strickland J.L."/>
            <person name="He B."/>
            <person name="Fraser P."/>
            <person name="Margres M.J."/>
            <person name="Gilbert D.M."/>
            <person name="Gibbs H.L."/>
            <person name="Parkinson C.L."/>
            <person name="Rokyta D.R."/>
        </authorList>
    </citation>
    <scope>NUCLEOTIDE SEQUENCE [LARGE SCALE GENOMIC DNA]</scope>
    <source>
        <strain evidence="8">DRR0105</strain>
    </source>
</reference>
<keyword evidence="4 7" id="KW-1133">Transmembrane helix</keyword>
<feature type="transmembrane region" description="Helical" evidence="7">
    <location>
        <begin position="397"/>
        <end position="417"/>
    </location>
</feature>
<feature type="transmembrane region" description="Helical" evidence="7">
    <location>
        <begin position="332"/>
        <end position="352"/>
    </location>
</feature>
<feature type="compositionally biased region" description="Basic and acidic residues" evidence="6">
    <location>
        <begin position="80"/>
        <end position="93"/>
    </location>
</feature>
<evidence type="ECO:0000256" key="3">
    <source>
        <dbReference type="ARBA" id="ARBA00022692"/>
    </source>
</evidence>
<evidence type="ECO:0000256" key="7">
    <source>
        <dbReference type="SAM" id="Phobius"/>
    </source>
</evidence>